<name>A0A7J0DNV4_9ERIC</name>
<protein>
    <submittedName>
        <fullName evidence="2">Uncharacterized protein</fullName>
    </submittedName>
</protein>
<evidence type="ECO:0000256" key="1">
    <source>
        <dbReference type="SAM" id="Phobius"/>
    </source>
</evidence>
<dbReference type="PANTHER" id="PTHR37610">
    <property type="entry name" value="CCHC-TYPE DOMAIN-CONTAINING PROTEIN"/>
    <property type="match status" value="1"/>
</dbReference>
<organism evidence="2 3">
    <name type="scientific">Actinidia rufa</name>
    <dbReference type="NCBI Taxonomy" id="165716"/>
    <lineage>
        <taxon>Eukaryota</taxon>
        <taxon>Viridiplantae</taxon>
        <taxon>Streptophyta</taxon>
        <taxon>Embryophyta</taxon>
        <taxon>Tracheophyta</taxon>
        <taxon>Spermatophyta</taxon>
        <taxon>Magnoliopsida</taxon>
        <taxon>eudicotyledons</taxon>
        <taxon>Gunneridae</taxon>
        <taxon>Pentapetalae</taxon>
        <taxon>asterids</taxon>
        <taxon>Ericales</taxon>
        <taxon>Actinidiaceae</taxon>
        <taxon>Actinidia</taxon>
    </lineage>
</organism>
<dbReference type="OrthoDB" id="1706811at2759"/>
<keyword evidence="3" id="KW-1185">Reference proteome</keyword>
<feature type="transmembrane region" description="Helical" evidence="1">
    <location>
        <begin position="266"/>
        <end position="287"/>
    </location>
</feature>
<dbReference type="Pfam" id="PF14223">
    <property type="entry name" value="Retrotran_gag_2"/>
    <property type="match status" value="1"/>
</dbReference>
<keyword evidence="1" id="KW-0472">Membrane</keyword>
<evidence type="ECO:0000313" key="2">
    <source>
        <dbReference type="EMBL" id="GFS38918.1"/>
    </source>
</evidence>
<keyword evidence="1" id="KW-0812">Transmembrane</keyword>
<accession>A0A7J0DNV4</accession>
<proteinExistence type="predicted"/>
<dbReference type="AlphaFoldDB" id="A0A7J0DNV4"/>
<dbReference type="PANTHER" id="PTHR37610:SF80">
    <property type="entry name" value="RETROTRANSPOSON GAG DOMAIN-CONTAINING PROTEIN"/>
    <property type="match status" value="1"/>
</dbReference>
<evidence type="ECO:0000313" key="3">
    <source>
        <dbReference type="Proteomes" id="UP000585474"/>
    </source>
</evidence>
<gene>
    <name evidence="2" type="ORF">Acr_00g0060180</name>
</gene>
<feature type="transmembrane region" description="Helical" evidence="1">
    <location>
        <begin position="155"/>
        <end position="179"/>
    </location>
</feature>
<comment type="caution">
    <text evidence="2">The sequence shown here is derived from an EMBL/GenBank/DDBJ whole genome shotgun (WGS) entry which is preliminary data.</text>
</comment>
<dbReference type="EMBL" id="BJWL01000319">
    <property type="protein sequence ID" value="GFS38918.1"/>
    <property type="molecule type" value="Genomic_DNA"/>
</dbReference>
<reference evidence="3" key="1">
    <citation type="submission" date="2019-07" db="EMBL/GenBank/DDBJ databases">
        <title>De Novo Assembly of kiwifruit Actinidia rufa.</title>
        <authorList>
            <person name="Sugita-Konishi S."/>
            <person name="Sato K."/>
            <person name="Mori E."/>
            <person name="Abe Y."/>
            <person name="Kisaki G."/>
            <person name="Hamano K."/>
            <person name="Suezawa K."/>
            <person name="Otani M."/>
            <person name="Fukuda T."/>
            <person name="Manabe T."/>
            <person name="Gomi K."/>
            <person name="Tabuchi M."/>
            <person name="Akimitsu K."/>
            <person name="Kataoka I."/>
        </authorList>
    </citation>
    <scope>NUCLEOTIDE SEQUENCE [LARGE SCALE GENOMIC DNA]</scope>
    <source>
        <strain evidence="3">cv. Fuchu</strain>
    </source>
</reference>
<feature type="transmembrane region" description="Helical" evidence="1">
    <location>
        <begin position="191"/>
        <end position="208"/>
    </location>
</feature>
<keyword evidence="1" id="KW-1133">Transmembrane helix</keyword>
<sequence length="291" mass="33891">MQRFLRAQKLWKYITGDAQPPHFSETDDDVDDDTLHIQYQTQLEDWDSINSKIITWFSNTSVSSIHSLFTPFETAKEVWDYLAEQYSSVDGANEYQLGLELHHLHFDFGQTLTDFYNKLSNLWNHLAQFEPTWTCPTDAATFFMPTETDIVSTTFSWLFLPIMSIYGLLFFIAILFLQLAKLSPNSDLRRLARRLWFISILSLFWRHLSGRHYNHHLSLFGFLVRKIYHLDLRRNIAAFVDETLTLMKIVALAPSPNARGTTTVRLLLSLTLLGRLLTLFLPPLLLLMSRP</sequence>
<dbReference type="Proteomes" id="UP000585474">
    <property type="component" value="Unassembled WGS sequence"/>
</dbReference>